<dbReference type="InterPro" id="IPR001451">
    <property type="entry name" value="Hexapep"/>
</dbReference>
<dbReference type="PANTHER" id="PTHR23416">
    <property type="entry name" value="SIALIC ACID SYNTHASE-RELATED"/>
    <property type="match status" value="1"/>
</dbReference>
<dbReference type="Gene3D" id="2.160.10.10">
    <property type="entry name" value="Hexapeptide repeat proteins"/>
    <property type="match status" value="1"/>
</dbReference>
<keyword evidence="5 8" id="KW-0012">Acyltransferase</keyword>
<accession>A0A6J5A973</accession>
<evidence type="ECO:0000256" key="3">
    <source>
        <dbReference type="ARBA" id="ARBA00022679"/>
    </source>
</evidence>
<dbReference type="InterPro" id="IPR011004">
    <property type="entry name" value="Trimer_LpxA-like_sf"/>
</dbReference>
<evidence type="ECO:0000313" key="9">
    <source>
        <dbReference type="Proteomes" id="UP000507979"/>
    </source>
</evidence>
<protein>
    <recommendedName>
        <fullName evidence="7">Nodulation protein L</fullName>
    </recommendedName>
</protein>
<dbReference type="PANTHER" id="PTHR23416:SF23">
    <property type="entry name" value="ACETYLTRANSFERASE C18B11.09C-RELATED"/>
    <property type="match status" value="1"/>
</dbReference>
<evidence type="ECO:0000256" key="7">
    <source>
        <dbReference type="ARBA" id="ARBA00067695"/>
    </source>
</evidence>
<evidence type="ECO:0000256" key="4">
    <source>
        <dbReference type="ARBA" id="ARBA00022737"/>
    </source>
</evidence>
<dbReference type="SUPFAM" id="SSF51161">
    <property type="entry name" value="Trimeric LpxA-like enzymes"/>
    <property type="match status" value="1"/>
</dbReference>
<reference evidence="8 9" key="1">
    <citation type="submission" date="2020-04" db="EMBL/GenBank/DDBJ databases">
        <authorList>
            <person name="De Canck E."/>
        </authorList>
    </citation>
    <scope>NUCLEOTIDE SEQUENCE [LARGE SCALE GENOMIC DNA]</scope>
    <source>
        <strain evidence="8 9">LMG 26845</strain>
    </source>
</reference>
<dbReference type="PROSITE" id="PS00101">
    <property type="entry name" value="HEXAPEP_TRANSFERASES"/>
    <property type="match status" value="1"/>
</dbReference>
<comment type="function">
    <text evidence="6">Acetyltransferase implicated in the O-acetylation of Nod factors.</text>
</comment>
<comment type="similarity">
    <text evidence="1">Belongs to the transferase hexapeptide repeat family.</text>
</comment>
<dbReference type="AlphaFoldDB" id="A0A6J5A973"/>
<evidence type="ECO:0000256" key="5">
    <source>
        <dbReference type="ARBA" id="ARBA00023315"/>
    </source>
</evidence>
<sequence>MTMDNDDRTLVIPRRTPASAAMTANVKRAMALTAELNRLTFNDADAVRALLSELIGQPVDDSVLLIPPFYTTGGPDIRLGRNVFINQNCTFYDLGGLSIADDVMIGPNVSLITSGHPLAPSQRRDFVTARPIAIERNVWIAAGATVIGGVTVGENSVVAAGSVVTRDVPPNTLVAGNPARVVRSLEEPEG</sequence>
<organism evidence="8 9">
    <name type="scientific">Achromobacter insuavis</name>
    <dbReference type="NCBI Taxonomy" id="1287735"/>
    <lineage>
        <taxon>Bacteria</taxon>
        <taxon>Pseudomonadati</taxon>
        <taxon>Pseudomonadota</taxon>
        <taxon>Betaproteobacteria</taxon>
        <taxon>Burkholderiales</taxon>
        <taxon>Alcaligenaceae</taxon>
        <taxon>Achromobacter</taxon>
    </lineage>
</organism>
<dbReference type="FunFam" id="2.160.10.10:FF:000025">
    <property type="entry name" value="Hexapeptide-repeat containing-acetyltransferase"/>
    <property type="match status" value="1"/>
</dbReference>
<dbReference type="GO" id="GO:0008374">
    <property type="term" value="F:O-acyltransferase activity"/>
    <property type="evidence" value="ECO:0007669"/>
    <property type="project" value="TreeGrafter"/>
</dbReference>
<evidence type="ECO:0000313" key="8">
    <source>
        <dbReference type="EMBL" id="CAB3658546.1"/>
    </source>
</evidence>
<dbReference type="Proteomes" id="UP000507979">
    <property type="component" value="Unassembled WGS sequence"/>
</dbReference>
<proteinExistence type="inferred from homology"/>
<dbReference type="InterPro" id="IPR051159">
    <property type="entry name" value="Hexapeptide_acetyltransf"/>
</dbReference>
<dbReference type="Pfam" id="PF00132">
    <property type="entry name" value="Hexapep"/>
    <property type="match status" value="1"/>
</dbReference>
<dbReference type="InterPro" id="IPR018357">
    <property type="entry name" value="Hexapep_transf_CS"/>
</dbReference>
<evidence type="ECO:0000256" key="6">
    <source>
        <dbReference type="ARBA" id="ARBA00055587"/>
    </source>
</evidence>
<keyword evidence="2" id="KW-0536">Nodulation</keyword>
<name>A0A6J5A973_9BURK</name>
<gene>
    <name evidence="8" type="ORF">LMG26845_03149</name>
</gene>
<keyword evidence="9" id="KW-1185">Reference proteome</keyword>
<evidence type="ECO:0000256" key="2">
    <source>
        <dbReference type="ARBA" id="ARBA00022458"/>
    </source>
</evidence>
<evidence type="ECO:0000256" key="1">
    <source>
        <dbReference type="ARBA" id="ARBA00007274"/>
    </source>
</evidence>
<dbReference type="CDD" id="cd03357">
    <property type="entry name" value="LbH_MAT_GAT"/>
    <property type="match status" value="1"/>
</dbReference>
<keyword evidence="4" id="KW-0677">Repeat</keyword>
<keyword evidence="3 8" id="KW-0808">Transferase</keyword>
<dbReference type="EMBL" id="CADIJR010000029">
    <property type="protein sequence ID" value="CAB3658546.1"/>
    <property type="molecule type" value="Genomic_DNA"/>
</dbReference>